<evidence type="ECO:0000256" key="6">
    <source>
        <dbReference type="ARBA" id="ARBA00022997"/>
    </source>
</evidence>
<evidence type="ECO:0000256" key="7">
    <source>
        <dbReference type="ARBA" id="ARBA00023049"/>
    </source>
</evidence>
<dbReference type="SUPFAM" id="SSF55166">
    <property type="entry name" value="Hedgehog/DD-peptidase"/>
    <property type="match status" value="1"/>
</dbReference>
<dbReference type="CDD" id="cd14817">
    <property type="entry name" value="D-Ala-D-Ala_dipeptidase_VanX"/>
    <property type="match status" value="1"/>
</dbReference>
<keyword evidence="12" id="KW-1185">Reference proteome</keyword>
<evidence type="ECO:0000256" key="5">
    <source>
        <dbReference type="ARBA" id="ARBA00022833"/>
    </source>
</evidence>
<keyword evidence="2 9" id="KW-0645">Protease</keyword>
<evidence type="ECO:0000256" key="1">
    <source>
        <dbReference type="ARBA" id="ARBA00001362"/>
    </source>
</evidence>
<sequence>MHSEFIELAQSDPMRWDIKYSYDDNIVGRRIAGYYANKCLMAKVCYAALQQVVQRVAKHNLSLLIWDAYRPTKAVDDFWQWAQDTHDNHMQRQYYPNLSKADLFGQGYFNKTSNHCSGSTVDLTLIDQQGQTLDMGTIFDYMDPLSHPDNREVSKEAITNRTLLRQEMLNAGFEPIATEWWHFRLIDEPFANQMFDFDIV</sequence>
<dbReference type="OrthoDB" id="9801430at2"/>
<comment type="function">
    <text evidence="9 10">Catalyzes hydrolysis of the D-alanyl-D-alanine dipeptide.</text>
</comment>
<dbReference type="EMBL" id="BMJS01000021">
    <property type="protein sequence ID" value="GGG01230.1"/>
    <property type="molecule type" value="Genomic_DNA"/>
</dbReference>
<keyword evidence="8 10" id="KW-0961">Cell wall biogenesis/degradation</keyword>
<gene>
    <name evidence="11" type="primary">pcgL</name>
    <name evidence="9" type="synonym">ddpX</name>
    <name evidence="11" type="ORF">GCM10010995_18360</name>
</gene>
<dbReference type="EC" id="3.4.13.22" evidence="9 10"/>
<reference evidence="11" key="1">
    <citation type="journal article" date="2014" name="Int. J. Syst. Evol. Microbiol.">
        <title>Complete genome sequence of Corynebacterium casei LMG S-19264T (=DSM 44701T), isolated from a smear-ripened cheese.</title>
        <authorList>
            <consortium name="US DOE Joint Genome Institute (JGI-PGF)"/>
            <person name="Walter F."/>
            <person name="Albersmeier A."/>
            <person name="Kalinowski J."/>
            <person name="Ruckert C."/>
        </authorList>
    </citation>
    <scope>NUCLEOTIDE SEQUENCE</scope>
    <source>
        <strain evidence="11">CGMCC 1.15758</strain>
    </source>
</reference>
<feature type="binding site" evidence="9">
    <location>
        <position position="182"/>
    </location>
    <ligand>
        <name>Zn(2+)</name>
        <dbReference type="ChEBI" id="CHEBI:29105"/>
        <note>catalytic</note>
    </ligand>
</feature>
<dbReference type="GO" id="GO:0071555">
    <property type="term" value="P:cell wall organization"/>
    <property type="evidence" value="ECO:0007669"/>
    <property type="project" value="UniProtKB-KW"/>
</dbReference>
<dbReference type="RefSeq" id="WP_117003109.1">
    <property type="nucleotide sequence ID" value="NZ_BMJS01000021.1"/>
</dbReference>
<dbReference type="HAMAP" id="MF_01924">
    <property type="entry name" value="A_A_dipeptidase"/>
    <property type="match status" value="1"/>
</dbReference>
<evidence type="ECO:0000256" key="10">
    <source>
        <dbReference type="PIRNR" id="PIRNR026671"/>
    </source>
</evidence>
<evidence type="ECO:0000256" key="3">
    <source>
        <dbReference type="ARBA" id="ARBA00022723"/>
    </source>
</evidence>
<comment type="caution">
    <text evidence="11">The sequence shown here is derived from an EMBL/GenBank/DDBJ whole genome shotgun (WGS) entry which is preliminary data.</text>
</comment>
<dbReference type="GO" id="GO:0160237">
    <property type="term" value="F:D-Ala-D-Ala dipeptidase activity"/>
    <property type="evidence" value="ECO:0007669"/>
    <property type="project" value="UniProtKB-EC"/>
</dbReference>
<comment type="catalytic activity">
    <reaction evidence="1 9 10">
        <text>D-alanyl-D-alanine + H2O = 2 D-alanine</text>
        <dbReference type="Rhea" id="RHEA:20661"/>
        <dbReference type="ChEBI" id="CHEBI:15377"/>
        <dbReference type="ChEBI" id="CHEBI:57416"/>
        <dbReference type="ChEBI" id="CHEBI:57822"/>
        <dbReference type="EC" id="3.4.13.22"/>
    </reaction>
</comment>
<protein>
    <recommendedName>
        <fullName evidence="9 10">D-alanyl-D-alanine dipeptidase</fullName>
        <shortName evidence="9 10">D-Ala-D-Ala dipeptidase</shortName>
        <ecNumber evidence="9 10">3.4.13.22</ecNumber>
    </recommendedName>
</protein>
<evidence type="ECO:0000256" key="2">
    <source>
        <dbReference type="ARBA" id="ARBA00022670"/>
    </source>
</evidence>
<comment type="cofactor">
    <cofactor evidence="9">
        <name>Zn(2+)</name>
        <dbReference type="ChEBI" id="CHEBI:29105"/>
    </cofactor>
    <text evidence="9">Binds 1 zinc ion per subunit.</text>
</comment>
<feature type="active site" description="Proton donor/acceptor" evidence="9">
    <location>
        <position position="179"/>
    </location>
</feature>
<evidence type="ECO:0000256" key="9">
    <source>
        <dbReference type="HAMAP-Rule" id="MF_01924"/>
    </source>
</evidence>
<dbReference type="Gene3D" id="3.30.1380.10">
    <property type="match status" value="1"/>
</dbReference>
<feature type="binding site" evidence="9">
    <location>
        <position position="122"/>
    </location>
    <ligand>
        <name>Zn(2+)</name>
        <dbReference type="ChEBI" id="CHEBI:29105"/>
        <note>catalytic</note>
    </ligand>
</feature>
<dbReference type="PANTHER" id="PTHR43126:SF1">
    <property type="entry name" value="D-ALANYL-D-ALANINE DIPEPTIDASE"/>
    <property type="match status" value="1"/>
</dbReference>
<organism evidence="11 12">
    <name type="scientific">Cysteiniphilum litorale</name>
    <dbReference type="NCBI Taxonomy" id="2056700"/>
    <lineage>
        <taxon>Bacteria</taxon>
        <taxon>Pseudomonadati</taxon>
        <taxon>Pseudomonadota</taxon>
        <taxon>Gammaproteobacteria</taxon>
        <taxon>Thiotrichales</taxon>
        <taxon>Fastidiosibacteraceae</taxon>
        <taxon>Cysteiniphilum</taxon>
    </lineage>
</organism>
<comment type="similarity">
    <text evidence="9 10">Belongs to the peptidase M15D family.</text>
</comment>
<keyword evidence="5 9" id="KW-0862">Zinc</keyword>
<reference evidence="11" key="2">
    <citation type="submission" date="2020-09" db="EMBL/GenBank/DDBJ databases">
        <authorList>
            <person name="Sun Q."/>
            <person name="Zhou Y."/>
        </authorList>
    </citation>
    <scope>NUCLEOTIDE SEQUENCE</scope>
    <source>
        <strain evidence="11">CGMCC 1.15758</strain>
    </source>
</reference>
<dbReference type="InterPro" id="IPR000755">
    <property type="entry name" value="A_A_dipeptidase"/>
</dbReference>
<dbReference type="PANTHER" id="PTHR43126">
    <property type="entry name" value="D-ALANYL-D-ALANINE DIPEPTIDASE"/>
    <property type="match status" value="1"/>
</dbReference>
<accession>A0A8J3E9G9</accession>
<dbReference type="PIRSF" id="PIRSF026671">
    <property type="entry name" value="AA_dipeptidase"/>
    <property type="match status" value="1"/>
</dbReference>
<name>A0A8J3E9G9_9GAMM</name>
<dbReference type="GO" id="GO:0006508">
    <property type="term" value="P:proteolysis"/>
    <property type="evidence" value="ECO:0007669"/>
    <property type="project" value="UniProtKB-KW"/>
</dbReference>
<evidence type="ECO:0000256" key="8">
    <source>
        <dbReference type="ARBA" id="ARBA00023316"/>
    </source>
</evidence>
<dbReference type="Proteomes" id="UP000636949">
    <property type="component" value="Unassembled WGS sequence"/>
</dbReference>
<evidence type="ECO:0000313" key="12">
    <source>
        <dbReference type="Proteomes" id="UP000636949"/>
    </source>
</evidence>
<evidence type="ECO:0000256" key="4">
    <source>
        <dbReference type="ARBA" id="ARBA00022801"/>
    </source>
</evidence>
<keyword evidence="6 9" id="KW-0224">Dipeptidase</keyword>
<proteinExistence type="inferred from homology"/>
<dbReference type="GO" id="GO:0008270">
    <property type="term" value="F:zinc ion binding"/>
    <property type="evidence" value="ECO:0007669"/>
    <property type="project" value="UniProtKB-UniRule"/>
</dbReference>
<keyword evidence="4 9" id="KW-0378">Hydrolase</keyword>
<feature type="binding site" evidence="9">
    <location>
        <position position="115"/>
    </location>
    <ligand>
        <name>Zn(2+)</name>
        <dbReference type="ChEBI" id="CHEBI:29105"/>
        <note>catalytic</note>
    </ligand>
</feature>
<dbReference type="AlphaFoldDB" id="A0A8J3E9G9"/>
<keyword evidence="3 9" id="KW-0479">Metal-binding</keyword>
<keyword evidence="7 9" id="KW-0482">Metalloprotease</keyword>
<evidence type="ECO:0000313" key="11">
    <source>
        <dbReference type="EMBL" id="GGG01230.1"/>
    </source>
</evidence>
<dbReference type="Pfam" id="PF01427">
    <property type="entry name" value="Peptidase_M15"/>
    <property type="match status" value="1"/>
</dbReference>
<feature type="site" description="Transition state stabilizer" evidence="9">
    <location>
        <position position="70"/>
    </location>
</feature>
<dbReference type="InterPro" id="IPR009045">
    <property type="entry name" value="Zn_M74/Hedgehog-like"/>
</dbReference>
<dbReference type="GO" id="GO:0008237">
    <property type="term" value="F:metallopeptidase activity"/>
    <property type="evidence" value="ECO:0007669"/>
    <property type="project" value="UniProtKB-KW"/>
</dbReference>